<name>A0A4R6YQ06_9GAMM</name>
<evidence type="ECO:0000313" key="3">
    <source>
        <dbReference type="Proteomes" id="UP000295293"/>
    </source>
</evidence>
<feature type="chain" id="PRO_5020766145" evidence="1">
    <location>
        <begin position="23"/>
        <end position="215"/>
    </location>
</feature>
<dbReference type="EMBL" id="SNZH01000015">
    <property type="protein sequence ID" value="TDR39709.1"/>
    <property type="molecule type" value="Genomic_DNA"/>
</dbReference>
<dbReference type="Proteomes" id="UP000295293">
    <property type="component" value="Unassembled WGS sequence"/>
</dbReference>
<feature type="signal peptide" evidence="1">
    <location>
        <begin position="1"/>
        <end position="22"/>
    </location>
</feature>
<dbReference type="AlphaFoldDB" id="A0A4R6YQ06"/>
<protein>
    <submittedName>
        <fullName evidence="2">Uncharacterized protein</fullName>
    </submittedName>
</protein>
<evidence type="ECO:0000256" key="1">
    <source>
        <dbReference type="SAM" id="SignalP"/>
    </source>
</evidence>
<reference evidence="2 3" key="1">
    <citation type="submission" date="2019-03" db="EMBL/GenBank/DDBJ databases">
        <title>Genomic Encyclopedia of Type Strains, Phase IV (KMG-IV): sequencing the most valuable type-strain genomes for metagenomic binning, comparative biology and taxonomic classification.</title>
        <authorList>
            <person name="Goeker M."/>
        </authorList>
    </citation>
    <scope>NUCLEOTIDE SEQUENCE [LARGE SCALE GENOMIC DNA]</scope>
    <source>
        <strain evidence="2 3">DSM 21667</strain>
    </source>
</reference>
<accession>A0A4R6YQ06</accession>
<proteinExistence type="predicted"/>
<keyword evidence="1" id="KW-0732">Signal</keyword>
<sequence>MKMTALRICLVVGLCAAVQALAAQWPGVGEVHARFAVTEKYPHVGLVIPAADGEPLYRLSCHQGDYESKVEGDFDHMFHCKLFDMRGVIRGDMFSPTPEWNRSRTRATFRREQLMGRCASHAYFGKDRTFRMMGMNLRMAISDLRQPDMRKMLSGEAAPDFAFNFQVDVRADATATNEFVGPAPEMCTSYYKVDESGKLVEIATVSDDEATPDTP</sequence>
<organism evidence="2 3">
    <name type="scientific">Tahibacter aquaticus</name>
    <dbReference type="NCBI Taxonomy" id="520092"/>
    <lineage>
        <taxon>Bacteria</taxon>
        <taxon>Pseudomonadati</taxon>
        <taxon>Pseudomonadota</taxon>
        <taxon>Gammaproteobacteria</taxon>
        <taxon>Lysobacterales</taxon>
        <taxon>Rhodanobacteraceae</taxon>
        <taxon>Tahibacter</taxon>
    </lineage>
</organism>
<evidence type="ECO:0000313" key="2">
    <source>
        <dbReference type="EMBL" id="TDR39709.1"/>
    </source>
</evidence>
<gene>
    <name evidence="2" type="ORF">DFR29_11599</name>
</gene>
<keyword evidence="3" id="KW-1185">Reference proteome</keyword>
<comment type="caution">
    <text evidence="2">The sequence shown here is derived from an EMBL/GenBank/DDBJ whole genome shotgun (WGS) entry which is preliminary data.</text>
</comment>